<comment type="similarity">
    <text evidence="1">Belongs to the GSP E family.</text>
</comment>
<protein>
    <submittedName>
        <fullName evidence="4">Type II/IV secretion system protein</fullName>
    </submittedName>
</protein>
<evidence type="ECO:0000259" key="3">
    <source>
        <dbReference type="Pfam" id="PF00437"/>
    </source>
</evidence>
<dbReference type="OrthoDB" id="9810761at2"/>
<feature type="domain" description="Bacterial type II secretion system protein E" evidence="3">
    <location>
        <begin position="67"/>
        <end position="340"/>
    </location>
</feature>
<name>J1HBZ4_9ACTO</name>
<comment type="caution">
    <text evidence="4">The sequence shown here is derived from an EMBL/GenBank/DDBJ whole genome shotgun (WGS) entry which is preliminary data.</text>
</comment>
<accession>J1HBZ4</accession>
<dbReference type="RefSeq" id="WP_008731920.1">
    <property type="nucleotide sequence ID" value="NZ_AKFT01000129.1"/>
</dbReference>
<dbReference type="eggNOG" id="COG4962">
    <property type="taxonomic scope" value="Bacteria"/>
</dbReference>
<dbReference type="Gene3D" id="3.30.450.380">
    <property type="match status" value="1"/>
</dbReference>
<evidence type="ECO:0000256" key="1">
    <source>
        <dbReference type="ARBA" id="ARBA00006611"/>
    </source>
</evidence>
<evidence type="ECO:0000313" key="5">
    <source>
        <dbReference type="Proteomes" id="UP000002941"/>
    </source>
</evidence>
<dbReference type="PANTHER" id="PTHR30486:SF6">
    <property type="entry name" value="TYPE IV PILUS RETRACTATION ATPASE PILT"/>
    <property type="match status" value="1"/>
</dbReference>
<dbReference type="SUPFAM" id="SSF52540">
    <property type="entry name" value="P-loop containing nucleoside triphosphate hydrolases"/>
    <property type="match status" value="1"/>
</dbReference>
<dbReference type="AlphaFoldDB" id="J1HBZ4"/>
<dbReference type="GO" id="GO:0016887">
    <property type="term" value="F:ATP hydrolysis activity"/>
    <property type="evidence" value="ECO:0007669"/>
    <property type="project" value="InterPro"/>
</dbReference>
<gene>
    <name evidence="4" type="ORF">HMPREF1318_1905</name>
</gene>
<reference evidence="4 5" key="1">
    <citation type="submission" date="2012-05" db="EMBL/GenBank/DDBJ databases">
        <authorList>
            <person name="Harkins D.M."/>
            <person name="Madupu R."/>
            <person name="Durkin A.S."/>
            <person name="Torralba M."/>
            <person name="Methe B."/>
            <person name="Sutton G.G."/>
            <person name="Nelson K.E."/>
        </authorList>
    </citation>
    <scope>NUCLEOTIDE SEQUENCE [LARGE SCALE GENOMIC DNA]</scope>
    <source>
        <strain evidence="4 5">F0489</strain>
    </source>
</reference>
<sequence length="426" mass="45787">MDAAALLHDEIRELVRRRGIDPLNETSALEALVAEASADYVTRADAGLVPPLHDPDDAQARAVDALAGLGPLQHYLDDDSIEEVWCNAPGRVFVARAGRPELTTTILEDEDLRVLVERMLRVSGRRLDLSSPFVDAQMPAGERLHVVIPPITARHWAVNIRKHSSRASRTADLVRLGSLTPRAAAFLDASVQAGLNILVSGATQAGKTTMVRALAGAIPAGQRIITCEEVFELSLRNRDCVAMQTRAANLEGVGEISLRRLVKEALRMRPDRLVIGEVREAEALDLLIAMNSGLPAMSTVHANSAREAVVKICTLPLLAGENVSAAFVVPTVASAVDLVVHLDLDAEGRRHVREIVALPGRVENGPHGADGAGTVELADVFHRDARGRLVRGSGAPPSPERYARAGHDLPELLAPENAARRAQERV</sequence>
<dbReference type="InterPro" id="IPR001482">
    <property type="entry name" value="T2SS/T4SS_dom"/>
</dbReference>
<dbReference type="InterPro" id="IPR027417">
    <property type="entry name" value="P-loop_NTPase"/>
</dbReference>
<keyword evidence="5" id="KW-1185">Reference proteome</keyword>
<dbReference type="EMBL" id="AKFT01000129">
    <property type="protein sequence ID" value="EJF43210.1"/>
    <property type="molecule type" value="Genomic_DNA"/>
</dbReference>
<dbReference type="Pfam" id="PF00437">
    <property type="entry name" value="T2SSE"/>
    <property type="match status" value="1"/>
</dbReference>
<organism evidence="4 5">
    <name type="scientific">Actinomyces massiliensis F0489</name>
    <dbReference type="NCBI Taxonomy" id="1125718"/>
    <lineage>
        <taxon>Bacteria</taxon>
        <taxon>Bacillati</taxon>
        <taxon>Actinomycetota</taxon>
        <taxon>Actinomycetes</taxon>
        <taxon>Actinomycetales</taxon>
        <taxon>Actinomycetaceae</taxon>
        <taxon>Actinomyces</taxon>
    </lineage>
</organism>
<feature type="region of interest" description="Disordered" evidence="2">
    <location>
        <begin position="389"/>
        <end position="426"/>
    </location>
</feature>
<feature type="compositionally biased region" description="Basic and acidic residues" evidence="2">
    <location>
        <begin position="401"/>
        <end position="410"/>
    </location>
</feature>
<dbReference type="Proteomes" id="UP000002941">
    <property type="component" value="Unassembled WGS sequence"/>
</dbReference>
<evidence type="ECO:0000313" key="4">
    <source>
        <dbReference type="EMBL" id="EJF43210.1"/>
    </source>
</evidence>
<dbReference type="InterPro" id="IPR050921">
    <property type="entry name" value="T4SS_GSP_E_ATPase"/>
</dbReference>
<evidence type="ECO:0000256" key="2">
    <source>
        <dbReference type="SAM" id="MobiDB-lite"/>
    </source>
</evidence>
<dbReference type="PATRIC" id="fig|1125718.3.peg.1699"/>
<dbReference type="CDD" id="cd01130">
    <property type="entry name" value="VirB11-like_ATPase"/>
    <property type="match status" value="1"/>
</dbReference>
<dbReference type="PANTHER" id="PTHR30486">
    <property type="entry name" value="TWITCHING MOTILITY PROTEIN PILT"/>
    <property type="match status" value="1"/>
</dbReference>
<proteinExistence type="inferred from homology"/>
<dbReference type="Gene3D" id="3.40.50.300">
    <property type="entry name" value="P-loop containing nucleotide triphosphate hydrolases"/>
    <property type="match status" value="1"/>
</dbReference>